<evidence type="ECO:0000256" key="1">
    <source>
        <dbReference type="SAM" id="MobiDB-lite"/>
    </source>
</evidence>
<sequence length="432" mass="48795">MEWVGSALRKWTASCFSCVWPENENHTPSPQEQRPAFERVVSIYHNQQPQAIPPMKLVIYDDLPSPNEPRPRAASMSNWVAQGRDLASKVNKRRTLLSRPSSWNNRRKKRTISAPTNFRRVPTAAERRFSFRPLELSIYLPGNELPDLPEFTNFDLDHPRFPPRAVWSPTRNSYYRRYSDAPPTFSVPRKPIGSLRRRSVVTSNEDGSARHRSTLSDSKILQSMTTSSQSTLHSRSQSTPVAHLTSDIERPFRKDVSIDWETPSLDNENPPYSPGTDSPAPLSPLTDMAMSAIPNAPPRSDSLAHWLMTSPSSPNCAHQSLPNRHPSYERRIHKTSNSTLSSMTTLTAASRRTASFASSMTSAGTLYQSPSLHDISEKNYELALENAVRSKIDNPRYDETHPTIYESEQYQFSPPSPNSPRMFGMNDIGVAF</sequence>
<evidence type="ECO:0000313" key="3">
    <source>
        <dbReference type="Proteomes" id="UP001219355"/>
    </source>
</evidence>
<name>A0AAF0DFK5_9EURO</name>
<dbReference type="AlphaFoldDB" id="A0AAF0DFK5"/>
<keyword evidence="3" id="KW-1185">Reference proteome</keyword>
<accession>A0AAF0DFK5</accession>
<evidence type="ECO:0000313" key="2">
    <source>
        <dbReference type="EMBL" id="WEW57288.1"/>
    </source>
</evidence>
<feature type="region of interest" description="Disordered" evidence="1">
    <location>
        <begin position="261"/>
        <end position="280"/>
    </location>
</feature>
<feature type="compositionally biased region" description="Low complexity" evidence="1">
    <location>
        <begin position="221"/>
        <end position="239"/>
    </location>
</feature>
<dbReference type="EMBL" id="CP120628">
    <property type="protein sequence ID" value="WEW57288.1"/>
    <property type="molecule type" value="Genomic_DNA"/>
</dbReference>
<reference evidence="2" key="1">
    <citation type="submission" date="2023-03" db="EMBL/GenBank/DDBJ databases">
        <title>Emydomyces testavorans Genome Sequence.</title>
        <authorList>
            <person name="Hoyer L."/>
        </authorList>
    </citation>
    <scope>NUCLEOTIDE SEQUENCE</scope>
    <source>
        <strain evidence="2">16-2883</strain>
    </source>
</reference>
<gene>
    <name evidence="2" type="ORF">PRK78_002753</name>
</gene>
<protein>
    <submittedName>
        <fullName evidence="2">Uncharacterized protein</fullName>
    </submittedName>
</protein>
<dbReference type="Proteomes" id="UP001219355">
    <property type="component" value="Chromosome 2"/>
</dbReference>
<feature type="region of interest" description="Disordered" evidence="1">
    <location>
        <begin position="178"/>
        <end position="248"/>
    </location>
</feature>
<proteinExistence type="predicted"/>
<organism evidence="2 3">
    <name type="scientific">Emydomyces testavorans</name>
    <dbReference type="NCBI Taxonomy" id="2070801"/>
    <lineage>
        <taxon>Eukaryota</taxon>
        <taxon>Fungi</taxon>
        <taxon>Dikarya</taxon>
        <taxon>Ascomycota</taxon>
        <taxon>Pezizomycotina</taxon>
        <taxon>Eurotiomycetes</taxon>
        <taxon>Eurotiomycetidae</taxon>
        <taxon>Onygenales</taxon>
        <taxon>Nannizziopsiaceae</taxon>
        <taxon>Emydomyces</taxon>
    </lineage>
</organism>